<keyword evidence="1" id="KW-1133">Transmembrane helix</keyword>
<keyword evidence="2" id="KW-1185">Reference proteome</keyword>
<evidence type="ECO:0000313" key="3">
    <source>
        <dbReference type="RefSeq" id="XP_003743901.1"/>
    </source>
</evidence>
<keyword evidence="1" id="KW-0472">Membrane</keyword>
<reference evidence="3" key="1">
    <citation type="submission" date="2025-08" db="UniProtKB">
        <authorList>
            <consortium name="RefSeq"/>
        </authorList>
    </citation>
    <scope>IDENTIFICATION</scope>
</reference>
<dbReference type="GO" id="GO:0004222">
    <property type="term" value="F:metalloendopeptidase activity"/>
    <property type="evidence" value="ECO:0007669"/>
    <property type="project" value="InterPro"/>
</dbReference>
<protein>
    <submittedName>
        <fullName evidence="3">Neprilysin-21</fullName>
    </submittedName>
</protein>
<dbReference type="PANTHER" id="PTHR11733">
    <property type="entry name" value="ZINC METALLOPROTEASE FAMILY M13 NEPRILYSIN-RELATED"/>
    <property type="match status" value="1"/>
</dbReference>
<gene>
    <name evidence="3" type="primary">LOC100905141</name>
</gene>
<dbReference type="Proteomes" id="UP000694867">
    <property type="component" value="Unplaced"/>
</dbReference>
<name>A0AAJ6VYL7_9ACAR</name>
<proteinExistence type="predicted"/>
<dbReference type="Gene3D" id="3.40.390.10">
    <property type="entry name" value="Collagenase (Catalytic Domain)"/>
    <property type="match status" value="1"/>
</dbReference>
<dbReference type="GO" id="GO:0016485">
    <property type="term" value="P:protein processing"/>
    <property type="evidence" value="ECO:0007669"/>
    <property type="project" value="TreeGrafter"/>
</dbReference>
<keyword evidence="1" id="KW-0812">Transmembrane</keyword>
<accession>A0AAJ6VYL7</accession>
<evidence type="ECO:0000256" key="1">
    <source>
        <dbReference type="SAM" id="Phobius"/>
    </source>
</evidence>
<dbReference type="SUPFAM" id="SSF55486">
    <property type="entry name" value="Metalloproteases ('zincins'), catalytic domain"/>
    <property type="match status" value="1"/>
</dbReference>
<dbReference type="AlphaFoldDB" id="A0AAJ6VYL7"/>
<dbReference type="PANTHER" id="PTHR11733:SF237">
    <property type="entry name" value="NEPRILYSIN-LIKE 4"/>
    <property type="match status" value="1"/>
</dbReference>
<dbReference type="KEGG" id="goe:100905141"/>
<dbReference type="InterPro" id="IPR000718">
    <property type="entry name" value="Peptidase_M13"/>
</dbReference>
<feature type="transmembrane region" description="Helical" evidence="1">
    <location>
        <begin position="20"/>
        <end position="43"/>
    </location>
</feature>
<dbReference type="RefSeq" id="XP_003743901.1">
    <property type="nucleotide sequence ID" value="XM_003743853.1"/>
</dbReference>
<dbReference type="InterPro" id="IPR024079">
    <property type="entry name" value="MetalloPept_cat_dom_sf"/>
</dbReference>
<dbReference type="PROSITE" id="PS51885">
    <property type="entry name" value="NEPRILYSIN"/>
    <property type="match status" value="1"/>
</dbReference>
<evidence type="ECO:0000313" key="2">
    <source>
        <dbReference type="Proteomes" id="UP000694867"/>
    </source>
</evidence>
<dbReference type="GO" id="GO:0005886">
    <property type="term" value="C:plasma membrane"/>
    <property type="evidence" value="ECO:0007669"/>
    <property type="project" value="TreeGrafter"/>
</dbReference>
<organism evidence="2 3">
    <name type="scientific">Galendromus occidentalis</name>
    <name type="common">western predatory mite</name>
    <dbReference type="NCBI Taxonomy" id="34638"/>
    <lineage>
        <taxon>Eukaryota</taxon>
        <taxon>Metazoa</taxon>
        <taxon>Ecdysozoa</taxon>
        <taxon>Arthropoda</taxon>
        <taxon>Chelicerata</taxon>
        <taxon>Arachnida</taxon>
        <taxon>Acari</taxon>
        <taxon>Parasitiformes</taxon>
        <taxon>Mesostigmata</taxon>
        <taxon>Gamasina</taxon>
        <taxon>Phytoseioidea</taxon>
        <taxon>Phytoseiidae</taxon>
        <taxon>Typhlodrominae</taxon>
        <taxon>Galendromus</taxon>
    </lineage>
</organism>
<dbReference type="GeneID" id="100905141"/>
<sequence>MMEITNDFQENRGVSRRLALAVLSVLLTIIAFLTVALVHGFLLRKETETAGVSLGTSIPTCETPECLFLERLLEKTMNLSVDPCDNFYEYACGSIDSNRKDDSSRVRRVSQILSDAGATLDSRAENLARQYFNRCSDREDIASRGFEPFFLHVEMGFDR</sequence>